<comment type="caution">
    <text evidence="16">The sequence shown here is derived from an EMBL/GenBank/DDBJ whole genome shotgun (WGS) entry which is preliminary data.</text>
</comment>
<evidence type="ECO:0000256" key="1">
    <source>
        <dbReference type="ARBA" id="ARBA00004496"/>
    </source>
</evidence>
<reference evidence="16 17" key="1">
    <citation type="journal article" date="2014" name="Genome Announc.">
        <title>Draft genome sequences of eight enterohepatic helicobacter species isolated from both laboratory and wild rodents.</title>
        <authorList>
            <person name="Sheh A."/>
            <person name="Shen Z."/>
            <person name="Fox J.G."/>
        </authorList>
    </citation>
    <scope>NUCLEOTIDE SEQUENCE [LARGE SCALE GENOMIC DNA]</scope>
    <source>
        <strain evidence="16 17">ATCC 49310</strain>
    </source>
</reference>
<dbReference type="PANTHER" id="PTHR21237">
    <property type="entry name" value="GRPE PROTEIN"/>
    <property type="match status" value="1"/>
</dbReference>
<dbReference type="GO" id="GO:0042803">
    <property type="term" value="F:protein homodimerization activity"/>
    <property type="evidence" value="ECO:0007669"/>
    <property type="project" value="InterPro"/>
</dbReference>
<evidence type="ECO:0000256" key="7">
    <source>
        <dbReference type="ARBA" id="ARBA00053401"/>
    </source>
</evidence>
<reference evidence="16" key="2">
    <citation type="submission" date="2018-04" db="EMBL/GenBank/DDBJ databases">
        <authorList>
            <person name="Sheh A."/>
            <person name="Shen Z."/>
            <person name="Mannion A.J."/>
            <person name="Fox J.G."/>
        </authorList>
    </citation>
    <scope>NUCLEOTIDE SEQUENCE</scope>
    <source>
        <strain evidence="16">ATCC 49310</strain>
    </source>
</reference>
<feature type="compositionally biased region" description="Polar residues" evidence="14">
    <location>
        <begin position="17"/>
        <end position="29"/>
    </location>
</feature>
<gene>
    <name evidence="10 16" type="primary">grpE</name>
    <name evidence="16" type="ORF">LS80_002835</name>
    <name evidence="15" type="ORF">NHP164001_11990</name>
</gene>
<dbReference type="EMBL" id="JRPK02000006">
    <property type="protein sequence ID" value="TLD98949.1"/>
    <property type="molecule type" value="Genomic_DNA"/>
</dbReference>
<dbReference type="SUPFAM" id="SSF51064">
    <property type="entry name" value="Head domain of nucleotide exchange factor GrpE"/>
    <property type="match status" value="1"/>
</dbReference>
<evidence type="ECO:0000256" key="4">
    <source>
        <dbReference type="ARBA" id="ARBA00022490"/>
    </source>
</evidence>
<keyword evidence="18" id="KW-1185">Reference proteome</keyword>
<organism evidence="16 17">
    <name type="scientific">Helicobacter trogontum</name>
    <dbReference type="NCBI Taxonomy" id="50960"/>
    <lineage>
        <taxon>Bacteria</taxon>
        <taxon>Pseudomonadati</taxon>
        <taxon>Campylobacterota</taxon>
        <taxon>Epsilonproteobacteria</taxon>
        <taxon>Campylobacterales</taxon>
        <taxon>Helicobacteraceae</taxon>
        <taxon>Helicobacter</taxon>
    </lineage>
</organism>
<dbReference type="GO" id="GO:0000774">
    <property type="term" value="F:adenyl-nucleotide exchange factor activity"/>
    <property type="evidence" value="ECO:0007669"/>
    <property type="project" value="InterPro"/>
</dbReference>
<dbReference type="RefSeq" id="WP_034322215.1">
    <property type="nucleotide sequence ID" value="NZ_BAAFHN010000026.1"/>
</dbReference>
<protein>
    <recommendedName>
        <fullName evidence="8 10">Protein GrpE</fullName>
    </recommendedName>
    <alternativeName>
        <fullName evidence="9 10">HSP-70 cofactor</fullName>
    </alternativeName>
</protein>
<evidence type="ECO:0000256" key="10">
    <source>
        <dbReference type="HAMAP-Rule" id="MF_01151"/>
    </source>
</evidence>
<dbReference type="GO" id="GO:0051082">
    <property type="term" value="F:unfolded protein binding"/>
    <property type="evidence" value="ECO:0007669"/>
    <property type="project" value="TreeGrafter"/>
</dbReference>
<dbReference type="GO" id="GO:0051087">
    <property type="term" value="F:protein-folding chaperone binding"/>
    <property type="evidence" value="ECO:0007669"/>
    <property type="project" value="InterPro"/>
</dbReference>
<dbReference type="NCBIfam" id="NF010738">
    <property type="entry name" value="PRK14140.1"/>
    <property type="match status" value="1"/>
</dbReference>
<evidence type="ECO:0000256" key="13">
    <source>
        <dbReference type="SAM" id="Coils"/>
    </source>
</evidence>
<dbReference type="PRINTS" id="PR00773">
    <property type="entry name" value="GRPEPROTEIN"/>
</dbReference>
<dbReference type="Pfam" id="PF01025">
    <property type="entry name" value="GrpE"/>
    <property type="match status" value="1"/>
</dbReference>
<keyword evidence="5 10" id="KW-0346">Stress response</keyword>
<dbReference type="EMBL" id="BAAFHN010000026">
    <property type="protein sequence ID" value="GAB0173183.1"/>
    <property type="molecule type" value="Genomic_DNA"/>
</dbReference>
<comment type="function">
    <text evidence="7 10 11">Participates actively in the response to hyperosmotic and heat shock by preventing the aggregation of stress-denatured proteins, in association with DnaK and GrpE. It is the nucleotide exchange factor for DnaK and may function as a thermosensor. Unfolded proteins bind initially to DnaJ; upon interaction with the DnaJ-bound protein, DnaK hydrolyzes its bound ATP, resulting in the formation of a stable complex. GrpE releases ADP from DnaK; ATP binding to DnaK triggers the release of the substrate protein, thus completing the reaction cycle. Several rounds of ATP-dependent interactions between DnaJ, DnaK and GrpE are required for fully efficient folding.</text>
</comment>
<evidence type="ECO:0000256" key="9">
    <source>
        <dbReference type="ARBA" id="ARBA00076414"/>
    </source>
</evidence>
<feature type="coiled-coil region" evidence="13">
    <location>
        <begin position="35"/>
        <end position="83"/>
    </location>
</feature>
<dbReference type="PROSITE" id="PS01071">
    <property type="entry name" value="GRPE"/>
    <property type="match status" value="1"/>
</dbReference>
<reference evidence="15 18" key="3">
    <citation type="submission" date="2024-06" db="EMBL/GenBank/DDBJ databases">
        <title>Draft genome sequence of Helicobacter trogontum NHP16-4001.</title>
        <authorList>
            <person name="Rimbara E."/>
            <person name="Suzuki M."/>
        </authorList>
    </citation>
    <scope>NUCLEOTIDE SEQUENCE [LARGE SCALE GENOMIC DNA]</scope>
    <source>
        <strain evidence="15 18">NHP16-4001</strain>
    </source>
</reference>
<evidence type="ECO:0000256" key="14">
    <source>
        <dbReference type="SAM" id="MobiDB-lite"/>
    </source>
</evidence>
<evidence type="ECO:0000313" key="15">
    <source>
        <dbReference type="EMBL" id="GAB0173183.1"/>
    </source>
</evidence>
<keyword evidence="6 10" id="KW-0143">Chaperone</keyword>
<dbReference type="SUPFAM" id="SSF58014">
    <property type="entry name" value="Coiled-coil domain of nucleotide exchange factor GrpE"/>
    <property type="match status" value="1"/>
</dbReference>
<comment type="subcellular location">
    <subcellularLocation>
        <location evidence="1 10">Cytoplasm</location>
    </subcellularLocation>
</comment>
<dbReference type="NCBIfam" id="NF010747">
    <property type="entry name" value="PRK14149.1"/>
    <property type="match status" value="1"/>
</dbReference>
<dbReference type="STRING" id="50960.LS81_10480"/>
<evidence type="ECO:0000256" key="12">
    <source>
        <dbReference type="RuleBase" id="RU004478"/>
    </source>
</evidence>
<evidence type="ECO:0000313" key="18">
    <source>
        <dbReference type="Proteomes" id="UP001562457"/>
    </source>
</evidence>
<dbReference type="InterPro" id="IPR013805">
    <property type="entry name" value="GrpE_CC"/>
</dbReference>
<dbReference type="GO" id="GO:0006457">
    <property type="term" value="P:protein folding"/>
    <property type="evidence" value="ECO:0007669"/>
    <property type="project" value="InterPro"/>
</dbReference>
<dbReference type="Proteomes" id="UP001562457">
    <property type="component" value="Unassembled WGS sequence"/>
</dbReference>
<comment type="similarity">
    <text evidence="2 10 12">Belongs to the GrpE family.</text>
</comment>
<dbReference type="FunFam" id="2.30.22.10:FF:000001">
    <property type="entry name" value="Protein GrpE"/>
    <property type="match status" value="1"/>
</dbReference>
<keyword evidence="4 10" id="KW-0963">Cytoplasm</keyword>
<comment type="subunit">
    <text evidence="3 10">Homodimer.</text>
</comment>
<dbReference type="Proteomes" id="UP000029861">
    <property type="component" value="Unassembled WGS sequence"/>
</dbReference>
<evidence type="ECO:0000256" key="11">
    <source>
        <dbReference type="RuleBase" id="RU000639"/>
    </source>
</evidence>
<sequence length="187" mass="21209">MSKDIENEEVSNNVESTQASDETNNIESQIDSEEIAKFEQDEHILEQKIKDLQDQYLRTHADFENVKKRLEKEKAQALEYANQNILKDLLPVIDTLEKALESANALPSGDKIAEGLNLVLGNFNKVLSKHGVEVINTEDGFDPNLHDAIMQVKDDEKEDGAIKQVLQKGYKYKERTLRPAMVSIVKN</sequence>
<dbReference type="Gene3D" id="3.90.20.20">
    <property type="match status" value="1"/>
</dbReference>
<name>A0A4U8TFR5_9HELI</name>
<accession>A0A4U8TFR5</accession>
<dbReference type="Gene3D" id="2.30.22.10">
    <property type="entry name" value="Head domain of nucleotide exchange factor GrpE"/>
    <property type="match status" value="1"/>
</dbReference>
<proteinExistence type="inferred from homology"/>
<evidence type="ECO:0000256" key="5">
    <source>
        <dbReference type="ARBA" id="ARBA00023016"/>
    </source>
</evidence>
<evidence type="ECO:0000256" key="6">
    <source>
        <dbReference type="ARBA" id="ARBA00023186"/>
    </source>
</evidence>
<evidence type="ECO:0000256" key="2">
    <source>
        <dbReference type="ARBA" id="ARBA00009054"/>
    </source>
</evidence>
<evidence type="ECO:0000313" key="17">
    <source>
        <dbReference type="Proteomes" id="UP000029861"/>
    </source>
</evidence>
<evidence type="ECO:0000256" key="8">
    <source>
        <dbReference type="ARBA" id="ARBA00072274"/>
    </source>
</evidence>
<dbReference type="CDD" id="cd00446">
    <property type="entry name" value="GrpE"/>
    <property type="match status" value="1"/>
</dbReference>
<evidence type="ECO:0000256" key="3">
    <source>
        <dbReference type="ARBA" id="ARBA00011738"/>
    </source>
</evidence>
<keyword evidence="13" id="KW-0175">Coiled coil</keyword>
<dbReference type="InterPro" id="IPR009012">
    <property type="entry name" value="GrpE_head"/>
</dbReference>
<dbReference type="AlphaFoldDB" id="A0A4U8TFR5"/>
<dbReference type="HAMAP" id="MF_01151">
    <property type="entry name" value="GrpE"/>
    <property type="match status" value="1"/>
</dbReference>
<dbReference type="PANTHER" id="PTHR21237:SF23">
    <property type="entry name" value="GRPE PROTEIN HOMOLOG, MITOCHONDRIAL"/>
    <property type="match status" value="1"/>
</dbReference>
<dbReference type="GO" id="GO:0005829">
    <property type="term" value="C:cytosol"/>
    <property type="evidence" value="ECO:0007669"/>
    <property type="project" value="TreeGrafter"/>
</dbReference>
<feature type="region of interest" description="Disordered" evidence="14">
    <location>
        <begin position="1"/>
        <end position="33"/>
    </location>
</feature>
<dbReference type="InterPro" id="IPR000740">
    <property type="entry name" value="GrpE"/>
</dbReference>
<evidence type="ECO:0000313" key="16">
    <source>
        <dbReference type="EMBL" id="TLD98949.1"/>
    </source>
</evidence>